<evidence type="ECO:0000259" key="9">
    <source>
        <dbReference type="PROSITE" id="PS50157"/>
    </source>
</evidence>
<evidence type="ECO:0000256" key="6">
    <source>
        <dbReference type="ARBA" id="ARBA00023242"/>
    </source>
</evidence>
<dbReference type="SUPFAM" id="SSF57667">
    <property type="entry name" value="beta-beta-alpha zinc fingers"/>
    <property type="match status" value="1"/>
</dbReference>
<dbReference type="AlphaFoldDB" id="A0A8K0RGI8"/>
<evidence type="ECO:0000256" key="1">
    <source>
        <dbReference type="ARBA" id="ARBA00004123"/>
    </source>
</evidence>
<dbReference type="PANTHER" id="PTHR40626:SF11">
    <property type="entry name" value="ZINC FINGER PROTEIN YPR022C"/>
    <property type="match status" value="1"/>
</dbReference>
<dbReference type="Pfam" id="PF04082">
    <property type="entry name" value="Fungal_trans"/>
    <property type="match status" value="1"/>
</dbReference>
<keyword evidence="4 7" id="KW-0863">Zinc-finger</keyword>
<feature type="domain" description="C2H2-type" evidence="9">
    <location>
        <begin position="19"/>
        <end position="46"/>
    </location>
</feature>
<dbReference type="GO" id="GO:0006351">
    <property type="term" value="P:DNA-templated transcription"/>
    <property type="evidence" value="ECO:0007669"/>
    <property type="project" value="InterPro"/>
</dbReference>
<dbReference type="CDD" id="cd12148">
    <property type="entry name" value="fungal_TF_MHR"/>
    <property type="match status" value="1"/>
</dbReference>
<dbReference type="Proteomes" id="UP000813461">
    <property type="component" value="Unassembled WGS sequence"/>
</dbReference>
<dbReference type="GO" id="GO:0000978">
    <property type="term" value="F:RNA polymerase II cis-regulatory region sequence-specific DNA binding"/>
    <property type="evidence" value="ECO:0007669"/>
    <property type="project" value="InterPro"/>
</dbReference>
<organism evidence="10 11">
    <name type="scientific">Paraphoma chrysanthemicola</name>
    <dbReference type="NCBI Taxonomy" id="798071"/>
    <lineage>
        <taxon>Eukaryota</taxon>
        <taxon>Fungi</taxon>
        <taxon>Dikarya</taxon>
        <taxon>Ascomycota</taxon>
        <taxon>Pezizomycotina</taxon>
        <taxon>Dothideomycetes</taxon>
        <taxon>Pleosporomycetidae</taxon>
        <taxon>Pleosporales</taxon>
        <taxon>Pleosporineae</taxon>
        <taxon>Phaeosphaeriaceae</taxon>
        <taxon>Paraphoma</taxon>
    </lineage>
</organism>
<dbReference type="GO" id="GO:0000785">
    <property type="term" value="C:chromatin"/>
    <property type="evidence" value="ECO:0007669"/>
    <property type="project" value="TreeGrafter"/>
</dbReference>
<dbReference type="Gene3D" id="3.30.160.60">
    <property type="entry name" value="Classic Zinc Finger"/>
    <property type="match status" value="1"/>
</dbReference>
<keyword evidence="6" id="KW-0539">Nucleus</keyword>
<protein>
    <submittedName>
        <fullName evidence="10">Fungal-specific transcription factor domain-containing protein</fullName>
    </submittedName>
</protein>
<dbReference type="OrthoDB" id="8117402at2759"/>
<evidence type="ECO:0000256" key="2">
    <source>
        <dbReference type="ARBA" id="ARBA00022723"/>
    </source>
</evidence>
<dbReference type="InterPro" id="IPR013087">
    <property type="entry name" value="Znf_C2H2_type"/>
</dbReference>
<dbReference type="InterPro" id="IPR051059">
    <property type="entry name" value="VerF-like"/>
</dbReference>
<evidence type="ECO:0000313" key="10">
    <source>
        <dbReference type="EMBL" id="KAH7094425.1"/>
    </source>
</evidence>
<evidence type="ECO:0000256" key="4">
    <source>
        <dbReference type="ARBA" id="ARBA00022771"/>
    </source>
</evidence>
<dbReference type="PROSITE" id="PS00028">
    <property type="entry name" value="ZINC_FINGER_C2H2_1"/>
    <property type="match status" value="2"/>
</dbReference>
<evidence type="ECO:0000256" key="5">
    <source>
        <dbReference type="ARBA" id="ARBA00022833"/>
    </source>
</evidence>
<comment type="caution">
    <text evidence="10">The sequence shown here is derived from an EMBL/GenBank/DDBJ whole genome shotgun (WGS) entry which is preliminary data.</text>
</comment>
<accession>A0A8K0RGI8</accession>
<reference evidence="10" key="1">
    <citation type="journal article" date="2021" name="Nat. Commun.">
        <title>Genetic determinants of endophytism in the Arabidopsis root mycobiome.</title>
        <authorList>
            <person name="Mesny F."/>
            <person name="Miyauchi S."/>
            <person name="Thiergart T."/>
            <person name="Pickel B."/>
            <person name="Atanasova L."/>
            <person name="Karlsson M."/>
            <person name="Huettel B."/>
            <person name="Barry K.W."/>
            <person name="Haridas S."/>
            <person name="Chen C."/>
            <person name="Bauer D."/>
            <person name="Andreopoulos W."/>
            <person name="Pangilinan J."/>
            <person name="LaButti K."/>
            <person name="Riley R."/>
            <person name="Lipzen A."/>
            <person name="Clum A."/>
            <person name="Drula E."/>
            <person name="Henrissat B."/>
            <person name="Kohler A."/>
            <person name="Grigoriev I.V."/>
            <person name="Martin F.M."/>
            <person name="Hacquard S."/>
        </authorList>
    </citation>
    <scope>NUCLEOTIDE SEQUENCE</scope>
    <source>
        <strain evidence="10">MPI-SDFR-AT-0120</strain>
    </source>
</reference>
<evidence type="ECO:0000256" key="8">
    <source>
        <dbReference type="SAM" id="MobiDB-lite"/>
    </source>
</evidence>
<feature type="region of interest" description="Disordered" evidence="8">
    <location>
        <begin position="73"/>
        <end position="185"/>
    </location>
</feature>
<evidence type="ECO:0000256" key="3">
    <source>
        <dbReference type="ARBA" id="ARBA00022737"/>
    </source>
</evidence>
<dbReference type="PROSITE" id="PS50157">
    <property type="entry name" value="ZINC_FINGER_C2H2_2"/>
    <property type="match status" value="1"/>
</dbReference>
<name>A0A8K0RGI8_9PLEO</name>
<feature type="compositionally biased region" description="Polar residues" evidence="8">
    <location>
        <begin position="170"/>
        <end position="179"/>
    </location>
</feature>
<evidence type="ECO:0000256" key="7">
    <source>
        <dbReference type="PROSITE-ProRule" id="PRU00042"/>
    </source>
</evidence>
<keyword evidence="2" id="KW-0479">Metal-binding</keyword>
<keyword evidence="3" id="KW-0677">Repeat</keyword>
<dbReference type="GO" id="GO:0000981">
    <property type="term" value="F:DNA-binding transcription factor activity, RNA polymerase II-specific"/>
    <property type="evidence" value="ECO:0007669"/>
    <property type="project" value="InterPro"/>
</dbReference>
<keyword evidence="5" id="KW-0862">Zinc</keyword>
<keyword evidence="11" id="KW-1185">Reference proteome</keyword>
<dbReference type="SMART" id="SM00355">
    <property type="entry name" value="ZnF_C2H2"/>
    <property type="match status" value="2"/>
</dbReference>
<comment type="subcellular location">
    <subcellularLocation>
        <location evidence="1">Nucleus</location>
    </subcellularLocation>
</comment>
<dbReference type="GO" id="GO:0005634">
    <property type="term" value="C:nucleus"/>
    <property type="evidence" value="ECO:0007669"/>
    <property type="project" value="UniProtKB-SubCell"/>
</dbReference>
<evidence type="ECO:0000313" key="11">
    <source>
        <dbReference type="Proteomes" id="UP000813461"/>
    </source>
</evidence>
<dbReference type="PANTHER" id="PTHR40626">
    <property type="entry name" value="MIP31509P"/>
    <property type="match status" value="1"/>
</dbReference>
<dbReference type="EMBL" id="JAGMVJ010000001">
    <property type="protein sequence ID" value="KAH7094425.1"/>
    <property type="molecule type" value="Genomic_DNA"/>
</dbReference>
<sequence length="694" mass="77146">MSVAALSNTTDKSSSFQPFQCAVCQSRFTRHENLKRHATLHAKSRNEASLSCDICHATFSRADLRLRHLKRKHPEVPCSKGTKRKRTASDSVAGHRTESTPSKSPPVTRHDTYTQSSGDEEDLRRDDNGVTKPTQSEPNESDYGVRTQRWNEPDARNPHASPPARHAPLSDSTASNQLSRHGGDLEPTSVFMASLLGTESGFDLQTPSAATTHHSIDATLAGFNFDQWSPDKLLFTDPPQIQDDWFPSTTQIARGCDLFFTYCSTYLPFLHQPTFDTTCAPKSLLLSMLCLAYQHGDDPDGMPEVASGDLLSKHCFHRARTLIAGYEENPEELTDAPAMVQAYLFLQLYAMMHSSDNDSAYGLKTHSKMISLARASGLMKTARLEAAETQDLDSLWRQFVRAESCKRTAFAMHQIDTLWYQFMSIPRLVSHLEIKHDLPCPEDYWTASSAGEWAHRQLVSRNGDPSVQYADAVRQILTSSGDITSIPAFDPYGVINITQFLTSSAREISGWSTMTGMLSMERLDPIRASLLGLGALIRPQEKTGSGGPTSLSEATWEAAMIEMQLWSPSHTGGMLANSVDSALDQLTHFAPSREVLCESNIARSIQPHVDWFLHYLDTTIDASYEAPWIILYAWKAFMIAWQLLKGGFPGAMQAAGVQDGSLEGALSWAREVFQRRERWKLGKTVMACVNALEK</sequence>
<gene>
    <name evidence="10" type="ORF">FB567DRAFT_542878</name>
</gene>
<dbReference type="GO" id="GO:0008270">
    <property type="term" value="F:zinc ion binding"/>
    <property type="evidence" value="ECO:0007669"/>
    <property type="project" value="UniProtKB-KW"/>
</dbReference>
<proteinExistence type="predicted"/>
<dbReference type="InterPro" id="IPR007219">
    <property type="entry name" value="XnlR_reg_dom"/>
</dbReference>
<dbReference type="InterPro" id="IPR036236">
    <property type="entry name" value="Znf_C2H2_sf"/>
</dbReference>